<protein>
    <submittedName>
        <fullName evidence="5">Thioredoxin-like protein</fullName>
    </submittedName>
</protein>
<evidence type="ECO:0000313" key="6">
    <source>
        <dbReference type="Proteomes" id="UP000245489"/>
    </source>
</evidence>
<evidence type="ECO:0000256" key="2">
    <source>
        <dbReference type="ARBA" id="ARBA00023284"/>
    </source>
</evidence>
<dbReference type="OrthoDB" id="9811036at2"/>
<evidence type="ECO:0000256" key="3">
    <source>
        <dbReference type="SAM" id="SignalP"/>
    </source>
</evidence>
<dbReference type="PANTHER" id="PTHR15337">
    <property type="entry name" value="ANTERIOR GRADIENT PROTEIN-RELATED"/>
    <property type="match status" value="1"/>
</dbReference>
<dbReference type="Pfam" id="PF13899">
    <property type="entry name" value="Thioredoxin_7"/>
    <property type="match status" value="1"/>
</dbReference>
<gene>
    <name evidence="5" type="ORF">LV89_01116</name>
</gene>
<dbReference type="InterPro" id="IPR017937">
    <property type="entry name" value="Thioredoxin_CS"/>
</dbReference>
<evidence type="ECO:0000313" key="5">
    <source>
        <dbReference type="EMBL" id="PWK28332.1"/>
    </source>
</evidence>
<dbReference type="InterPro" id="IPR051099">
    <property type="entry name" value="AGR/TXD"/>
</dbReference>
<organism evidence="5 6">
    <name type="scientific">Arcicella aurantiaca</name>
    <dbReference type="NCBI Taxonomy" id="591202"/>
    <lineage>
        <taxon>Bacteria</taxon>
        <taxon>Pseudomonadati</taxon>
        <taxon>Bacteroidota</taxon>
        <taxon>Cytophagia</taxon>
        <taxon>Cytophagales</taxon>
        <taxon>Flectobacillaceae</taxon>
        <taxon>Arcicella</taxon>
    </lineage>
</organism>
<evidence type="ECO:0000259" key="4">
    <source>
        <dbReference type="PROSITE" id="PS51352"/>
    </source>
</evidence>
<dbReference type="PANTHER" id="PTHR15337:SF11">
    <property type="entry name" value="THIOREDOXIN DOMAIN-CONTAINING PROTEIN"/>
    <property type="match status" value="1"/>
</dbReference>
<dbReference type="RefSeq" id="WP_109741885.1">
    <property type="nucleotide sequence ID" value="NZ_QGGO01000004.1"/>
</dbReference>
<keyword evidence="6" id="KW-1185">Reference proteome</keyword>
<comment type="caution">
    <text evidence="5">The sequence shown here is derived from an EMBL/GenBank/DDBJ whole genome shotgun (WGS) entry which is preliminary data.</text>
</comment>
<feature type="signal peptide" evidence="3">
    <location>
        <begin position="1"/>
        <end position="20"/>
    </location>
</feature>
<dbReference type="AlphaFoldDB" id="A0A316EF63"/>
<dbReference type="SUPFAM" id="SSF52833">
    <property type="entry name" value="Thioredoxin-like"/>
    <property type="match status" value="1"/>
</dbReference>
<dbReference type="CDD" id="cd02947">
    <property type="entry name" value="TRX_family"/>
    <property type="match status" value="1"/>
</dbReference>
<accession>A0A316EF63</accession>
<dbReference type="Gene3D" id="3.40.30.10">
    <property type="entry name" value="Glutaredoxin"/>
    <property type="match status" value="1"/>
</dbReference>
<keyword evidence="1 3" id="KW-0732">Signal</keyword>
<name>A0A316EF63_9BACT</name>
<feature type="chain" id="PRO_5016314916" evidence="3">
    <location>
        <begin position="21"/>
        <end position="150"/>
    </location>
</feature>
<feature type="domain" description="Thioredoxin" evidence="4">
    <location>
        <begin position="10"/>
        <end position="146"/>
    </location>
</feature>
<evidence type="ECO:0000256" key="1">
    <source>
        <dbReference type="ARBA" id="ARBA00022729"/>
    </source>
</evidence>
<dbReference type="Proteomes" id="UP000245489">
    <property type="component" value="Unassembled WGS sequence"/>
</dbReference>
<dbReference type="InterPro" id="IPR013766">
    <property type="entry name" value="Thioredoxin_domain"/>
</dbReference>
<reference evidence="5 6" key="1">
    <citation type="submission" date="2018-05" db="EMBL/GenBank/DDBJ databases">
        <title>Genomic Encyclopedia of Archaeal and Bacterial Type Strains, Phase II (KMG-II): from individual species to whole genera.</title>
        <authorList>
            <person name="Goeker M."/>
        </authorList>
    </citation>
    <scope>NUCLEOTIDE SEQUENCE [LARGE SCALE GENOMIC DNA]</scope>
    <source>
        <strain evidence="5 6">DSM 22214</strain>
    </source>
</reference>
<dbReference type="PROSITE" id="PS51352">
    <property type="entry name" value="THIOREDOXIN_2"/>
    <property type="match status" value="1"/>
</dbReference>
<sequence>MLKSNFLTALLIVLSISVFAGNTPAKKDGTTGIQFFNGTFKEALAKAKKENKMVMMDCYTTWCGPCKVLKKQVFVDKALGDYMNAKYVCVAMDYENGEGPAVAQQYPVDGYPTLYFLDASGKVKKTMSGVPQPTSGAAGAILTLAKKYGK</sequence>
<keyword evidence="2" id="KW-0676">Redox-active center</keyword>
<dbReference type="InterPro" id="IPR036249">
    <property type="entry name" value="Thioredoxin-like_sf"/>
</dbReference>
<proteinExistence type="predicted"/>
<dbReference type="PROSITE" id="PS00194">
    <property type="entry name" value="THIOREDOXIN_1"/>
    <property type="match status" value="1"/>
</dbReference>
<dbReference type="EMBL" id="QGGO01000004">
    <property type="protein sequence ID" value="PWK28332.1"/>
    <property type="molecule type" value="Genomic_DNA"/>
</dbReference>